<evidence type="ECO:0000313" key="5">
    <source>
        <dbReference type="EMBL" id="SHG94080.1"/>
    </source>
</evidence>
<dbReference type="GO" id="GO:0000160">
    <property type="term" value="P:phosphorelay signal transduction system"/>
    <property type="evidence" value="ECO:0007669"/>
    <property type="project" value="InterPro"/>
</dbReference>
<accession>A0A1M5NX37</accession>
<protein>
    <submittedName>
        <fullName evidence="5">DNA-binding winged helix-turn-helix (WHTH) domain-containing protein</fullName>
    </submittedName>
</protein>
<dbReference type="InterPro" id="IPR036388">
    <property type="entry name" value="WH-like_DNA-bd_sf"/>
</dbReference>
<dbReference type="Gene3D" id="1.10.10.10">
    <property type="entry name" value="Winged helix-like DNA-binding domain superfamily/Winged helix DNA-binding domain"/>
    <property type="match status" value="1"/>
</dbReference>
<sequence>MQFGEVRFDRQQGELYHQGRDERWQLPRAEFLVLTQLLDHPNIPLSKERLRCAGEAKPVMSGSAVVKAVFTLRKFLDNEAERLQTVPGKGYCWVREVVSSVPESSPPRARPRWLGGAAVALALLMLLVFYFSVRPTPLPEVQRMETVQLAQQSVSLIQVMQSDVTDRHLAPIAQQLRQGLSRCARSPWHTYYLALSNDGQVLNLTLRGEEDGLPTLRNLKISDFRLQPGFDQGEWLREVKLCE</sequence>
<keyword evidence="3" id="KW-0472">Membrane</keyword>
<dbReference type="GO" id="GO:0003677">
    <property type="term" value="F:DNA binding"/>
    <property type="evidence" value="ECO:0007669"/>
    <property type="project" value="UniProtKB-UniRule"/>
</dbReference>
<dbReference type="GO" id="GO:0006355">
    <property type="term" value="P:regulation of DNA-templated transcription"/>
    <property type="evidence" value="ECO:0007669"/>
    <property type="project" value="InterPro"/>
</dbReference>
<evidence type="ECO:0000259" key="4">
    <source>
        <dbReference type="PROSITE" id="PS51755"/>
    </source>
</evidence>
<dbReference type="Proteomes" id="UP000184268">
    <property type="component" value="Unassembled WGS sequence"/>
</dbReference>
<name>A0A1M5NX37_9GAMM</name>
<dbReference type="SUPFAM" id="SSF46894">
    <property type="entry name" value="C-terminal effector domain of the bipartite response regulators"/>
    <property type="match status" value="1"/>
</dbReference>
<evidence type="ECO:0000313" key="6">
    <source>
        <dbReference type="Proteomes" id="UP000184268"/>
    </source>
</evidence>
<keyword evidence="3" id="KW-0812">Transmembrane</keyword>
<dbReference type="SMART" id="SM00862">
    <property type="entry name" value="Trans_reg_C"/>
    <property type="match status" value="1"/>
</dbReference>
<dbReference type="RefSeq" id="WP_067658446.1">
    <property type="nucleotide sequence ID" value="NZ_FQXG01000001.1"/>
</dbReference>
<dbReference type="EMBL" id="FQXG01000001">
    <property type="protein sequence ID" value="SHG94080.1"/>
    <property type="molecule type" value="Genomic_DNA"/>
</dbReference>
<dbReference type="InterPro" id="IPR016032">
    <property type="entry name" value="Sig_transdc_resp-reg_C-effctor"/>
</dbReference>
<dbReference type="InterPro" id="IPR001867">
    <property type="entry name" value="OmpR/PhoB-type_DNA-bd"/>
</dbReference>
<keyword evidence="3" id="KW-1133">Transmembrane helix</keyword>
<dbReference type="OrthoDB" id="6397545at2"/>
<reference evidence="5 6" key="1">
    <citation type="submission" date="2016-11" db="EMBL/GenBank/DDBJ databases">
        <authorList>
            <person name="Jaros S."/>
            <person name="Januszkiewicz K."/>
            <person name="Wedrychowicz H."/>
        </authorList>
    </citation>
    <scope>NUCLEOTIDE SEQUENCE [LARGE SCALE GENOMIC DNA]</scope>
    <source>
        <strain evidence="5 6">DSM 16917</strain>
    </source>
</reference>
<evidence type="ECO:0000256" key="2">
    <source>
        <dbReference type="PROSITE-ProRule" id="PRU01091"/>
    </source>
</evidence>
<keyword evidence="6" id="KW-1185">Reference proteome</keyword>
<dbReference type="PROSITE" id="PS51755">
    <property type="entry name" value="OMPR_PHOB"/>
    <property type="match status" value="1"/>
</dbReference>
<feature type="domain" description="OmpR/PhoB-type" evidence="4">
    <location>
        <begin position="1"/>
        <end position="95"/>
    </location>
</feature>
<evidence type="ECO:0000256" key="3">
    <source>
        <dbReference type="SAM" id="Phobius"/>
    </source>
</evidence>
<proteinExistence type="predicted"/>
<keyword evidence="1 2" id="KW-0238">DNA-binding</keyword>
<dbReference type="AlphaFoldDB" id="A0A1M5NX37"/>
<organism evidence="5 6">
    <name type="scientific">Ferrimonas marina</name>
    <dbReference type="NCBI Taxonomy" id="299255"/>
    <lineage>
        <taxon>Bacteria</taxon>
        <taxon>Pseudomonadati</taxon>
        <taxon>Pseudomonadota</taxon>
        <taxon>Gammaproteobacteria</taxon>
        <taxon>Alteromonadales</taxon>
        <taxon>Ferrimonadaceae</taxon>
        <taxon>Ferrimonas</taxon>
    </lineage>
</organism>
<feature type="DNA-binding region" description="OmpR/PhoB-type" evidence="2">
    <location>
        <begin position="1"/>
        <end position="95"/>
    </location>
</feature>
<feature type="transmembrane region" description="Helical" evidence="3">
    <location>
        <begin position="113"/>
        <end position="133"/>
    </location>
</feature>
<dbReference type="Pfam" id="PF00486">
    <property type="entry name" value="Trans_reg_C"/>
    <property type="match status" value="1"/>
</dbReference>
<gene>
    <name evidence="5" type="ORF">SAMN02745129_1209</name>
</gene>
<evidence type="ECO:0000256" key="1">
    <source>
        <dbReference type="ARBA" id="ARBA00023125"/>
    </source>
</evidence>